<evidence type="ECO:0000256" key="6">
    <source>
        <dbReference type="ARBA" id="ARBA00022989"/>
    </source>
</evidence>
<keyword evidence="4" id="KW-0460">Magnesium</keyword>
<gene>
    <name evidence="11" type="ORF">B2A_09684</name>
</gene>
<feature type="transmembrane region" description="Helical" evidence="10">
    <location>
        <begin position="113"/>
        <end position="135"/>
    </location>
</feature>
<feature type="transmembrane region" description="Helical" evidence="10">
    <location>
        <begin position="222"/>
        <end position="249"/>
    </location>
</feature>
<dbReference type="InterPro" id="IPR004131">
    <property type="entry name" value="PPase-energised_H-pump"/>
</dbReference>
<keyword evidence="6 10" id="KW-1133">Transmembrane helix</keyword>
<dbReference type="AlphaFoldDB" id="T0ZIB3"/>
<feature type="transmembrane region" description="Helical" evidence="10">
    <location>
        <begin position="181"/>
        <end position="202"/>
    </location>
</feature>
<evidence type="ECO:0000256" key="8">
    <source>
        <dbReference type="ARBA" id="ARBA00023136"/>
    </source>
</evidence>
<feature type="non-terminal residue" evidence="11">
    <location>
        <position position="305"/>
    </location>
</feature>
<keyword evidence="8 10" id="KW-0472">Membrane</keyword>
<dbReference type="GO" id="GO:0012505">
    <property type="term" value="C:endomembrane system"/>
    <property type="evidence" value="ECO:0007669"/>
    <property type="project" value="UniProtKB-SubCell"/>
</dbReference>
<evidence type="ECO:0000256" key="1">
    <source>
        <dbReference type="ARBA" id="ARBA00004127"/>
    </source>
</evidence>
<feature type="region of interest" description="Disordered" evidence="9">
    <location>
        <begin position="271"/>
        <end position="305"/>
    </location>
</feature>
<feature type="non-terminal residue" evidence="11">
    <location>
        <position position="1"/>
    </location>
</feature>
<evidence type="ECO:0000256" key="2">
    <source>
        <dbReference type="ARBA" id="ARBA00022448"/>
    </source>
</evidence>
<dbReference type="PANTHER" id="PTHR31998">
    <property type="entry name" value="K(+)-INSENSITIVE PYROPHOSPHATE-ENERGIZED PROTON PUMP"/>
    <property type="match status" value="1"/>
</dbReference>
<evidence type="ECO:0000256" key="7">
    <source>
        <dbReference type="ARBA" id="ARBA00023065"/>
    </source>
</evidence>
<keyword evidence="3 10" id="KW-0812">Transmembrane</keyword>
<evidence type="ECO:0000313" key="11">
    <source>
        <dbReference type="EMBL" id="EQD44182.1"/>
    </source>
</evidence>
<accession>T0ZIB3</accession>
<proteinExistence type="predicted"/>
<comment type="caution">
    <text evidence="11">The sequence shown here is derived from an EMBL/GenBank/DDBJ whole genome shotgun (WGS) entry which is preliminary data.</text>
</comment>
<dbReference type="GO" id="GO:0009678">
    <property type="term" value="F:diphosphate hydrolysis-driven proton transmembrane transporter activity"/>
    <property type="evidence" value="ECO:0007669"/>
    <property type="project" value="InterPro"/>
</dbReference>
<keyword evidence="7" id="KW-0406">Ion transport</keyword>
<dbReference type="GO" id="GO:0004427">
    <property type="term" value="F:inorganic diphosphate phosphatase activity"/>
    <property type="evidence" value="ECO:0007669"/>
    <property type="project" value="InterPro"/>
</dbReference>
<sequence>YQGLAATTAVGVIGLYLLDYFFMNANAGIFVATVVGLLVMILIVVVTDYYTSAKYGPVHHIAESASAGAGPTVIAGLAVGLESAWIPGLVIVAGSLGAYAAAGWYAGTAHLDIYIGLYGIGLAAASMLSVTGMIISIDAFGPITDNAGGIAEMAKLPEQARAITDPLDAVGNTTKAITKGYAIGSAVLAALALFAAYTFAAANSWGQSWTSFTDLLDLSQPLVVVGLVIGAILPFFFTSFLMNAVGIAAEKMVFEIRRQFREISGAARGDREAALRPVRGHRHGHGDPAARRSGAHRGRDPARGR</sequence>
<evidence type="ECO:0000256" key="5">
    <source>
        <dbReference type="ARBA" id="ARBA00022967"/>
    </source>
</evidence>
<dbReference type="GO" id="GO:0016020">
    <property type="term" value="C:membrane"/>
    <property type="evidence" value="ECO:0007669"/>
    <property type="project" value="InterPro"/>
</dbReference>
<dbReference type="Pfam" id="PF03030">
    <property type="entry name" value="H_PPase"/>
    <property type="match status" value="1"/>
</dbReference>
<evidence type="ECO:0000256" key="9">
    <source>
        <dbReference type="SAM" id="MobiDB-lite"/>
    </source>
</evidence>
<reference evidence="11" key="1">
    <citation type="submission" date="2013-08" db="EMBL/GenBank/DDBJ databases">
        <authorList>
            <person name="Mendez C."/>
            <person name="Richter M."/>
            <person name="Ferrer M."/>
            <person name="Sanchez J."/>
        </authorList>
    </citation>
    <scope>NUCLEOTIDE SEQUENCE</scope>
</reference>
<evidence type="ECO:0000256" key="10">
    <source>
        <dbReference type="SAM" id="Phobius"/>
    </source>
</evidence>
<feature type="transmembrane region" description="Helical" evidence="10">
    <location>
        <begin position="84"/>
        <end position="107"/>
    </location>
</feature>
<protein>
    <submittedName>
        <fullName evidence="11">Membrane-bound proton-translocating pyrophosphatase</fullName>
    </submittedName>
</protein>
<dbReference type="EMBL" id="AUZZ01006998">
    <property type="protein sequence ID" value="EQD44182.1"/>
    <property type="molecule type" value="Genomic_DNA"/>
</dbReference>
<organism evidence="11">
    <name type="scientific">mine drainage metagenome</name>
    <dbReference type="NCBI Taxonomy" id="410659"/>
    <lineage>
        <taxon>unclassified sequences</taxon>
        <taxon>metagenomes</taxon>
        <taxon>ecological metagenomes</taxon>
    </lineage>
</organism>
<evidence type="ECO:0000256" key="4">
    <source>
        <dbReference type="ARBA" id="ARBA00022842"/>
    </source>
</evidence>
<keyword evidence="2" id="KW-0813">Transport</keyword>
<feature type="transmembrane region" description="Helical" evidence="10">
    <location>
        <begin position="27"/>
        <end position="50"/>
    </location>
</feature>
<reference evidence="11" key="2">
    <citation type="journal article" date="2014" name="ISME J.">
        <title>Microbial stratification in low pH oxic and suboxic macroscopic growths along an acid mine drainage.</title>
        <authorList>
            <person name="Mendez-Garcia C."/>
            <person name="Mesa V."/>
            <person name="Sprenger R.R."/>
            <person name="Richter M."/>
            <person name="Diez M.S."/>
            <person name="Solano J."/>
            <person name="Bargiela R."/>
            <person name="Golyshina O.V."/>
            <person name="Manteca A."/>
            <person name="Ramos J.L."/>
            <person name="Gallego J.R."/>
            <person name="Llorente I."/>
            <person name="Martins Dos Santos V.A."/>
            <person name="Jensen O.N."/>
            <person name="Pelaez A.I."/>
            <person name="Sanchez J."/>
            <person name="Ferrer M."/>
        </authorList>
    </citation>
    <scope>NUCLEOTIDE SEQUENCE</scope>
</reference>
<comment type="subcellular location">
    <subcellularLocation>
        <location evidence="1">Endomembrane system</location>
        <topology evidence="1">Multi-pass membrane protein</topology>
    </subcellularLocation>
</comment>
<evidence type="ECO:0000256" key="3">
    <source>
        <dbReference type="ARBA" id="ARBA00022692"/>
    </source>
</evidence>
<keyword evidence="5" id="KW-1278">Translocase</keyword>
<name>T0ZIB3_9ZZZZ</name>